<reference evidence="1" key="3">
    <citation type="submission" date="2023-12" db="EMBL/GenBank/DDBJ databases">
        <authorList>
            <person name="Sun Q."/>
            <person name="Inoue M."/>
        </authorList>
    </citation>
    <scope>NUCLEOTIDE SEQUENCE</scope>
    <source>
        <strain evidence="1">JCM 15614</strain>
    </source>
</reference>
<keyword evidence="3" id="KW-1185">Reference proteome</keyword>
<name>A0ABP6PIH7_9ACTN</name>
<evidence type="ECO:0000313" key="1">
    <source>
        <dbReference type="EMBL" id="GAA3180088.1"/>
    </source>
</evidence>
<dbReference type="EMBL" id="BAAAVV010000012">
    <property type="protein sequence ID" value="GAA3180088.1"/>
    <property type="molecule type" value="Genomic_DNA"/>
</dbReference>
<sequence length="207" mass="20368">MTSKPRTIASSSTARKVVGSLGVLGTAAAVAGMGTFGGFTDSTAPVATTIQSGTLSIDLTQQGYSVPVTTAGFLPGDSLTRAVNLVNDGNSALGSVTLNSSATAGSILTTDIVNGLQLAVKKCSVAWTQGGTALAPTYTCSGTETLVGSGPAVSTINLAGAAALNAGGTDHLTFSISLPTTADNTFQGKSASLSLTFTGTQRTGTAR</sequence>
<organism evidence="1 3">
    <name type="scientific">Blastococcus jejuensis</name>
    <dbReference type="NCBI Taxonomy" id="351224"/>
    <lineage>
        <taxon>Bacteria</taxon>
        <taxon>Bacillati</taxon>
        <taxon>Actinomycetota</taxon>
        <taxon>Actinomycetes</taxon>
        <taxon>Geodermatophilales</taxon>
        <taxon>Geodermatophilaceae</taxon>
        <taxon>Blastococcus</taxon>
    </lineage>
</organism>
<gene>
    <name evidence="1" type="ORF">GCM10010531_37680</name>
    <name evidence="2" type="ORF">GCM10010531_37720</name>
</gene>
<reference evidence="1" key="1">
    <citation type="journal article" date="2014" name="Int. J. Syst. Evol. Microbiol.">
        <title>Complete genome of a new Firmicutes species belonging to the dominant human colonic microbiota ('Ruminococcus bicirculans') reveals two chromosomes and a selective capacity to utilize plant glucans.</title>
        <authorList>
            <consortium name="NISC Comparative Sequencing Program"/>
            <person name="Wegmann U."/>
            <person name="Louis P."/>
            <person name="Goesmann A."/>
            <person name="Henrissat B."/>
            <person name="Duncan S.H."/>
            <person name="Flint H.J."/>
        </authorList>
    </citation>
    <scope>NUCLEOTIDE SEQUENCE</scope>
    <source>
        <strain evidence="1">JCM 15614</strain>
    </source>
</reference>
<evidence type="ECO:0000313" key="3">
    <source>
        <dbReference type="Proteomes" id="UP001499924"/>
    </source>
</evidence>
<dbReference type="RefSeq" id="WP_344690584.1">
    <property type="nucleotide sequence ID" value="NZ_BAAAVV010000012.1"/>
</dbReference>
<accession>A0ABP6PIH7</accession>
<reference evidence="3" key="2">
    <citation type="journal article" date="2019" name="Int. J. Syst. Evol. Microbiol.">
        <title>The Global Catalogue of Microorganisms (GCM) 10K type strain sequencing project: providing services to taxonomists for standard genome sequencing and annotation.</title>
        <authorList>
            <consortium name="The Broad Institute Genomics Platform"/>
            <consortium name="The Broad Institute Genome Sequencing Center for Infectious Disease"/>
            <person name="Wu L."/>
            <person name="Ma J."/>
        </authorList>
    </citation>
    <scope>NUCLEOTIDE SEQUENCE [LARGE SCALE GENOMIC DNA]</scope>
    <source>
        <strain evidence="3">JCM 15614</strain>
    </source>
</reference>
<evidence type="ECO:0000313" key="2">
    <source>
        <dbReference type="EMBL" id="GAA3180114.1"/>
    </source>
</evidence>
<comment type="caution">
    <text evidence="1">The sequence shown here is derived from an EMBL/GenBank/DDBJ whole genome shotgun (WGS) entry which is preliminary data.</text>
</comment>
<dbReference type="Proteomes" id="UP001499924">
    <property type="component" value="Unassembled WGS sequence"/>
</dbReference>
<proteinExistence type="predicted"/>
<protein>
    <recommendedName>
        <fullName evidence="4">Camelysin metallo-endopeptidase</fullName>
    </recommendedName>
</protein>
<dbReference type="EMBL" id="BAAAVV010000012">
    <property type="protein sequence ID" value="GAA3180114.1"/>
    <property type="molecule type" value="Genomic_DNA"/>
</dbReference>
<evidence type="ECO:0008006" key="4">
    <source>
        <dbReference type="Google" id="ProtNLM"/>
    </source>
</evidence>